<gene>
    <name evidence="2" type="ordered locus">Bphy_5689</name>
</gene>
<dbReference type="EMBL" id="CP001045">
    <property type="protein sequence ID" value="ACC74761.1"/>
    <property type="molecule type" value="Genomic_DNA"/>
</dbReference>
<protein>
    <submittedName>
        <fullName evidence="2">Glyoxalase/bleomycin resistance protein/dioxygenase</fullName>
    </submittedName>
</protein>
<dbReference type="HOGENOM" id="CLU_140939_0_0_4"/>
<dbReference type="InterPro" id="IPR037523">
    <property type="entry name" value="VOC_core"/>
</dbReference>
<accession>B2JUY3</accession>
<dbReference type="Gene3D" id="3.10.180.10">
    <property type="entry name" value="2,3-Dihydroxybiphenyl 1,2-Dioxygenase, domain 1"/>
    <property type="match status" value="1"/>
</dbReference>
<evidence type="ECO:0000259" key="1">
    <source>
        <dbReference type="PROSITE" id="PS51819"/>
    </source>
</evidence>
<proteinExistence type="predicted"/>
<feature type="domain" description="VOC" evidence="1">
    <location>
        <begin position="49"/>
        <end position="174"/>
    </location>
</feature>
<keyword evidence="2" id="KW-0223">Dioxygenase</keyword>
<dbReference type="PROSITE" id="PS51819">
    <property type="entry name" value="VOC"/>
    <property type="match status" value="1"/>
</dbReference>
<dbReference type="KEGG" id="bph:Bphy_5689"/>
<dbReference type="Pfam" id="PF00903">
    <property type="entry name" value="Glyoxalase"/>
    <property type="match status" value="1"/>
</dbReference>
<dbReference type="AlphaFoldDB" id="B2JUY3"/>
<keyword evidence="2" id="KW-0614">Plasmid</keyword>
<dbReference type="GO" id="GO:0051213">
    <property type="term" value="F:dioxygenase activity"/>
    <property type="evidence" value="ECO:0007669"/>
    <property type="project" value="UniProtKB-KW"/>
</dbReference>
<reference evidence="3" key="1">
    <citation type="journal article" date="2014" name="Stand. Genomic Sci.">
        <title>Complete genome sequence of Burkholderia phymatum STM815(T), a broad host range and efficient nitrogen-fixing symbiont of Mimosa species.</title>
        <authorList>
            <person name="Moulin L."/>
            <person name="Klonowska A."/>
            <person name="Caroline B."/>
            <person name="Booth K."/>
            <person name="Vriezen J.A."/>
            <person name="Melkonian R."/>
            <person name="James E.K."/>
            <person name="Young J.P."/>
            <person name="Bena G."/>
            <person name="Hauser L."/>
            <person name="Land M."/>
            <person name="Kyrpides N."/>
            <person name="Bruce D."/>
            <person name="Chain P."/>
            <person name="Copeland A."/>
            <person name="Pitluck S."/>
            <person name="Woyke T."/>
            <person name="Lizotte-Waniewski M."/>
            <person name="Bristow J."/>
            <person name="Riley M."/>
        </authorList>
    </citation>
    <scope>NUCLEOTIDE SEQUENCE [LARGE SCALE GENOMIC DNA]</scope>
    <source>
        <strain evidence="3">DSM 17167 / CIP 108236 / LMG 21445 / STM815</strain>
        <plasmid evidence="3">Plasmid pBPHY01</plasmid>
    </source>
</reference>
<organism evidence="2 3">
    <name type="scientific">Paraburkholderia phymatum (strain DSM 17167 / CIP 108236 / LMG 21445 / STM815)</name>
    <name type="common">Burkholderia phymatum</name>
    <dbReference type="NCBI Taxonomy" id="391038"/>
    <lineage>
        <taxon>Bacteria</taxon>
        <taxon>Pseudomonadati</taxon>
        <taxon>Pseudomonadota</taxon>
        <taxon>Betaproteobacteria</taxon>
        <taxon>Burkholderiales</taxon>
        <taxon>Burkholderiaceae</taxon>
        <taxon>Paraburkholderia</taxon>
    </lineage>
</organism>
<dbReference type="Proteomes" id="UP000001192">
    <property type="component" value="Plasmid pBPHY01"/>
</dbReference>
<name>B2JUY3_PARP8</name>
<geneLocation type="plasmid" evidence="2 3">
    <name>pBPHY01</name>
</geneLocation>
<dbReference type="SUPFAM" id="SSF54593">
    <property type="entry name" value="Glyoxalase/Bleomycin resistance protein/Dihydroxybiphenyl dioxygenase"/>
    <property type="match status" value="1"/>
</dbReference>
<dbReference type="InterPro" id="IPR004360">
    <property type="entry name" value="Glyas_Fos-R_dOase_dom"/>
</dbReference>
<keyword evidence="2" id="KW-0560">Oxidoreductase</keyword>
<dbReference type="InterPro" id="IPR029068">
    <property type="entry name" value="Glyas_Bleomycin-R_OHBP_Dase"/>
</dbReference>
<evidence type="ECO:0000313" key="3">
    <source>
        <dbReference type="Proteomes" id="UP000001192"/>
    </source>
</evidence>
<sequence>MASIAHEGVRLCLGAFHVLLLRSDAASRKPRPEHCTGSLDMTTQALTAGIDHVGLSVRDLNLTRDFFVECLHWTQVGERPEYPAVFVSDGHVMLTLWQVTNQDRRVEFDRKSNVGLHHLALRAGSEAAFDEIFRRVSQWPGVQVEFAPENLGAGPKRHTMIYEPGGIRLEFDFDPRLQAAG</sequence>
<evidence type="ECO:0000313" key="2">
    <source>
        <dbReference type="EMBL" id="ACC74761.1"/>
    </source>
</evidence>
<keyword evidence="3" id="KW-1185">Reference proteome</keyword>